<dbReference type="InterPro" id="IPR001487">
    <property type="entry name" value="Bromodomain"/>
</dbReference>
<feature type="compositionally biased region" description="Acidic residues" evidence="2">
    <location>
        <begin position="281"/>
        <end position="293"/>
    </location>
</feature>
<keyword evidence="1" id="KW-0103">Bromodomain</keyword>
<dbReference type="PANTHER" id="PTHR13900:SF0">
    <property type="entry name" value="TRANSCRIPTION INITIATION FACTOR TFIID SUBUNIT 1"/>
    <property type="match status" value="1"/>
</dbReference>
<keyword evidence="5" id="KW-1185">Reference proteome</keyword>
<dbReference type="SUPFAM" id="SSF47370">
    <property type="entry name" value="Bromodomain"/>
    <property type="match status" value="1"/>
</dbReference>
<comment type="caution">
    <text evidence="4">The sequence shown here is derived from an EMBL/GenBank/DDBJ whole genome shotgun (WGS) entry which is preliminary data.</text>
</comment>
<evidence type="ECO:0000313" key="5">
    <source>
        <dbReference type="Proteomes" id="UP000327468"/>
    </source>
</evidence>
<evidence type="ECO:0000256" key="2">
    <source>
        <dbReference type="SAM" id="MobiDB-lite"/>
    </source>
</evidence>
<dbReference type="InterPro" id="IPR036427">
    <property type="entry name" value="Bromodomain-like_sf"/>
</dbReference>
<sequence length="331" mass="36610">MCFLGNISKHKYQNREIFLADVNLIHTNSVKYNGPDSSYTKTALEIVNVCKQTLAEYDEHLTQLEKDICTAKEAALDAADLETEATLVPPAPQKRGGQGRGRGRMGEEESDVDIEGFEDDDDGKPKTPAPAEEGDLDDEDEDDDEMLLPGRGHLEDEEEEDDEGSSRPVQSSVLYQDLLMSEGEDECSDEEGDNPFSSIHLSESGSDSDREVGHQESTRMGMEHEESMMSYEGEGPDEDTHMEDSIVSYGSYDDGDSRHQGRGFSPEGEGHEQGEGPGDGVSDEEEEEEEDESEERRRGPSVLTRVQLSEDEEDSEDFQSIGGDSDMDSDN</sequence>
<dbReference type="InterPro" id="IPR040240">
    <property type="entry name" value="TAF1"/>
</dbReference>
<feature type="compositionally biased region" description="Basic and acidic residues" evidence="2">
    <location>
        <begin position="207"/>
        <end position="227"/>
    </location>
</feature>
<feature type="compositionally biased region" description="Polar residues" evidence="2">
    <location>
        <begin position="195"/>
        <end position="205"/>
    </location>
</feature>
<feature type="domain" description="Bromo" evidence="3">
    <location>
        <begin position="6"/>
        <end position="44"/>
    </location>
</feature>
<feature type="region of interest" description="Disordered" evidence="2">
    <location>
        <begin position="82"/>
        <end position="331"/>
    </location>
</feature>
<dbReference type="GO" id="GO:0017025">
    <property type="term" value="F:TBP-class protein binding"/>
    <property type="evidence" value="ECO:0007669"/>
    <property type="project" value="InterPro"/>
</dbReference>
<dbReference type="Pfam" id="PF00439">
    <property type="entry name" value="Bromodomain"/>
    <property type="match status" value="1"/>
</dbReference>
<feature type="compositionally biased region" description="Acidic residues" evidence="2">
    <location>
        <begin position="108"/>
        <end position="122"/>
    </location>
</feature>
<dbReference type="GO" id="GO:0016251">
    <property type="term" value="F:RNA polymerase II general transcription initiation factor activity"/>
    <property type="evidence" value="ECO:0007669"/>
    <property type="project" value="InterPro"/>
</dbReference>
<name>A0A5N5JDE1_PANHP</name>
<feature type="compositionally biased region" description="Acidic residues" evidence="2">
    <location>
        <begin position="182"/>
        <end position="193"/>
    </location>
</feature>
<proteinExistence type="predicted"/>
<organism evidence="4 5">
    <name type="scientific">Pangasianodon hypophthalmus</name>
    <name type="common">Striped catfish</name>
    <name type="synonym">Helicophagus hypophthalmus</name>
    <dbReference type="NCBI Taxonomy" id="310915"/>
    <lineage>
        <taxon>Eukaryota</taxon>
        <taxon>Metazoa</taxon>
        <taxon>Chordata</taxon>
        <taxon>Craniata</taxon>
        <taxon>Vertebrata</taxon>
        <taxon>Euteleostomi</taxon>
        <taxon>Actinopterygii</taxon>
        <taxon>Neopterygii</taxon>
        <taxon>Teleostei</taxon>
        <taxon>Ostariophysi</taxon>
        <taxon>Siluriformes</taxon>
        <taxon>Pangasiidae</taxon>
        <taxon>Pangasianodon</taxon>
    </lineage>
</organism>
<dbReference type="Proteomes" id="UP000327468">
    <property type="component" value="Unassembled WGS sequence"/>
</dbReference>
<dbReference type="GO" id="GO:0005669">
    <property type="term" value="C:transcription factor TFIID complex"/>
    <property type="evidence" value="ECO:0007669"/>
    <property type="project" value="InterPro"/>
</dbReference>
<evidence type="ECO:0000313" key="4">
    <source>
        <dbReference type="EMBL" id="KAB5515395.1"/>
    </source>
</evidence>
<evidence type="ECO:0000256" key="1">
    <source>
        <dbReference type="ARBA" id="ARBA00023117"/>
    </source>
</evidence>
<dbReference type="AlphaFoldDB" id="A0A5N5JDE1"/>
<protein>
    <recommendedName>
        <fullName evidence="3">Bromo domain-containing protein</fullName>
    </recommendedName>
</protein>
<feature type="compositionally biased region" description="Acidic residues" evidence="2">
    <location>
        <begin position="132"/>
        <end position="146"/>
    </location>
</feature>
<dbReference type="Gene3D" id="1.20.920.10">
    <property type="entry name" value="Bromodomain-like"/>
    <property type="match status" value="1"/>
</dbReference>
<dbReference type="PANTHER" id="PTHR13900">
    <property type="entry name" value="TRANSCRIPTION INITIATION FACTOR TFIID"/>
    <property type="match status" value="1"/>
</dbReference>
<gene>
    <name evidence="4" type="ORF">PHYPO_G00249850</name>
</gene>
<evidence type="ECO:0000259" key="3">
    <source>
        <dbReference type="Pfam" id="PF00439"/>
    </source>
</evidence>
<accession>A0A5N5JDE1</accession>
<dbReference type="GO" id="GO:0051123">
    <property type="term" value="P:RNA polymerase II preinitiation complex assembly"/>
    <property type="evidence" value="ECO:0007669"/>
    <property type="project" value="TreeGrafter"/>
</dbReference>
<dbReference type="GO" id="GO:0004402">
    <property type="term" value="F:histone acetyltransferase activity"/>
    <property type="evidence" value="ECO:0007669"/>
    <property type="project" value="InterPro"/>
</dbReference>
<dbReference type="EMBL" id="VFJC01000035">
    <property type="protein sequence ID" value="KAB5515395.1"/>
    <property type="molecule type" value="Genomic_DNA"/>
</dbReference>
<reference evidence="4 5" key="1">
    <citation type="submission" date="2019-06" db="EMBL/GenBank/DDBJ databases">
        <title>A chromosome-scale genome assembly of the striped catfish, Pangasianodon hypophthalmus.</title>
        <authorList>
            <person name="Wen M."/>
            <person name="Zahm M."/>
            <person name="Roques C."/>
            <person name="Cabau C."/>
            <person name="Klopp C."/>
            <person name="Donnadieu C."/>
            <person name="Jouanno E."/>
            <person name="Avarre J.-C."/>
            <person name="Campet M."/>
            <person name="Ha T.T.T."/>
            <person name="Dugue R."/>
            <person name="Lampietro C."/>
            <person name="Louis A."/>
            <person name="Herpin A."/>
            <person name="Echchiki A."/>
            <person name="Berthelot C."/>
            <person name="Parey E."/>
            <person name="Roest-Crollius H."/>
            <person name="Braasch I."/>
            <person name="Postlethwait J."/>
            <person name="Bobe J."/>
            <person name="Montfort J."/>
            <person name="Bouchez O."/>
            <person name="Begum T."/>
            <person name="Schartl M."/>
            <person name="Guiguen Y."/>
        </authorList>
    </citation>
    <scope>NUCLEOTIDE SEQUENCE [LARGE SCALE GENOMIC DNA]</scope>
    <source>
        <strain evidence="4 5">Indonesia</strain>
        <tissue evidence="4">Blood</tissue>
    </source>
</reference>